<sequence>MEDTNTPATPKTVPTPEETPQKKKRSPNWLPDEEEQLAISWLHISEKPEFANNQSGEVFYRKIELDFNSHSKTHYRDFNQIKTRWVSLNTATLKFSAIYNNIERNPPSGTSPEDWLAAAKTAYHQQTKGLTFNSHSAWQKLRYAAKWRSDPRNEISGTATPVPIPSSDSLAPDDDGSDATATGIYTPTTRSASFLSRPIGQKAAKKRRIDSSRADDVVSTATELAAIAKDRLTSANEGNDIRREKNDISKGLLKIKEKKLVLAEKKQIVDEKNQLVAEKNQIVAEKKQVVDKEHQQSETQMNDMKMLSQNKNLEDPEARRVILLIKEKIKNKWLARG</sequence>
<feature type="region of interest" description="Disordered" evidence="1">
    <location>
        <begin position="288"/>
        <end position="312"/>
    </location>
</feature>
<evidence type="ECO:0000259" key="2">
    <source>
        <dbReference type="Pfam" id="PF14303"/>
    </source>
</evidence>
<dbReference type="PANTHER" id="PTHR45023">
    <property type="match status" value="1"/>
</dbReference>
<comment type="caution">
    <text evidence="3">The sequence shown here is derived from an EMBL/GenBank/DDBJ whole genome shotgun (WGS) entry which is preliminary data.</text>
</comment>
<dbReference type="AlphaFoldDB" id="A0A2N5SDI9"/>
<name>A0A2N5SDI9_9BASI</name>
<dbReference type="PANTHER" id="PTHR45023:SF4">
    <property type="entry name" value="GLYCINE-RICH PROTEIN-RELATED"/>
    <property type="match status" value="1"/>
</dbReference>
<dbReference type="EMBL" id="PGCI01000928">
    <property type="protein sequence ID" value="PLW11318.1"/>
    <property type="molecule type" value="Genomic_DNA"/>
</dbReference>
<dbReference type="Pfam" id="PF14303">
    <property type="entry name" value="NAM-associated"/>
    <property type="match status" value="1"/>
</dbReference>
<organism evidence="3 4">
    <name type="scientific">Puccinia coronata f. sp. avenae</name>
    <dbReference type="NCBI Taxonomy" id="200324"/>
    <lineage>
        <taxon>Eukaryota</taxon>
        <taxon>Fungi</taxon>
        <taxon>Dikarya</taxon>
        <taxon>Basidiomycota</taxon>
        <taxon>Pucciniomycotina</taxon>
        <taxon>Pucciniomycetes</taxon>
        <taxon>Pucciniales</taxon>
        <taxon>Pucciniaceae</taxon>
        <taxon>Puccinia</taxon>
    </lineage>
</organism>
<feature type="domain" description="No apical meristem-associated C-terminal" evidence="2">
    <location>
        <begin position="131"/>
        <end position="248"/>
    </location>
</feature>
<reference evidence="3 4" key="1">
    <citation type="submission" date="2017-11" db="EMBL/GenBank/DDBJ databases">
        <title>De novo assembly and phasing of dikaryotic genomes from two isolates of Puccinia coronata f. sp. avenae, the causal agent of oat crown rust.</title>
        <authorList>
            <person name="Miller M.E."/>
            <person name="Zhang Y."/>
            <person name="Omidvar V."/>
            <person name="Sperschneider J."/>
            <person name="Schwessinger B."/>
            <person name="Raley C."/>
            <person name="Palmer J.M."/>
            <person name="Garnica D."/>
            <person name="Upadhyaya N."/>
            <person name="Rathjen J."/>
            <person name="Taylor J.M."/>
            <person name="Park R.F."/>
            <person name="Dodds P.N."/>
            <person name="Hirsch C.D."/>
            <person name="Kianian S.F."/>
            <person name="Figueroa M."/>
        </authorList>
    </citation>
    <scope>NUCLEOTIDE SEQUENCE [LARGE SCALE GENOMIC DNA]</scope>
    <source>
        <strain evidence="3">12SD80</strain>
    </source>
</reference>
<feature type="region of interest" description="Disordered" evidence="1">
    <location>
        <begin position="1"/>
        <end position="31"/>
    </location>
</feature>
<feature type="region of interest" description="Disordered" evidence="1">
    <location>
        <begin position="152"/>
        <end position="184"/>
    </location>
</feature>
<protein>
    <recommendedName>
        <fullName evidence="2">No apical meristem-associated C-terminal domain-containing protein</fullName>
    </recommendedName>
</protein>
<accession>A0A2N5SDI9</accession>
<gene>
    <name evidence="3" type="ORF">PCASD_21803</name>
</gene>
<feature type="compositionally biased region" description="Low complexity" evidence="1">
    <location>
        <begin position="1"/>
        <end position="18"/>
    </location>
</feature>
<dbReference type="Proteomes" id="UP000235392">
    <property type="component" value="Unassembled WGS sequence"/>
</dbReference>
<proteinExistence type="predicted"/>
<evidence type="ECO:0000313" key="3">
    <source>
        <dbReference type="EMBL" id="PLW11318.1"/>
    </source>
</evidence>
<feature type="compositionally biased region" description="Polar residues" evidence="1">
    <location>
        <begin position="297"/>
        <end position="311"/>
    </location>
</feature>
<evidence type="ECO:0000256" key="1">
    <source>
        <dbReference type="SAM" id="MobiDB-lite"/>
    </source>
</evidence>
<evidence type="ECO:0000313" key="4">
    <source>
        <dbReference type="Proteomes" id="UP000235392"/>
    </source>
</evidence>
<dbReference type="InterPro" id="IPR029466">
    <property type="entry name" value="NAM-associated_C"/>
</dbReference>